<reference evidence="2 3" key="1">
    <citation type="journal article" date="2019" name="Int. J. Syst. Evol. Microbiol.">
        <title>The Global Catalogue of Microorganisms (GCM) 10K type strain sequencing project: providing services to taxonomists for standard genome sequencing and annotation.</title>
        <authorList>
            <consortium name="The Broad Institute Genomics Platform"/>
            <consortium name="The Broad Institute Genome Sequencing Center for Infectious Disease"/>
            <person name="Wu L."/>
            <person name="Ma J."/>
        </authorList>
    </citation>
    <scope>NUCLEOTIDE SEQUENCE [LARGE SCALE GENOMIC DNA]</scope>
    <source>
        <strain evidence="2 3">DT72</strain>
    </source>
</reference>
<evidence type="ECO:0000313" key="3">
    <source>
        <dbReference type="Proteomes" id="UP001596407"/>
    </source>
</evidence>
<feature type="region of interest" description="Disordered" evidence="1">
    <location>
        <begin position="69"/>
        <end position="99"/>
    </location>
</feature>
<sequence>MAESSILSESERAEVRKLIRRLRPGDEISYRTSQRDGPIEATVTAVTTTDGYYEVIIEGTRGGTYSLVPDTPAGMGDHPNPENFHVSPNPDDVKNAKKTRGTVLELSITAGRGQ</sequence>
<keyword evidence="3" id="KW-1185">Reference proteome</keyword>
<dbReference type="RefSeq" id="WP_276281043.1">
    <property type="nucleotide sequence ID" value="NZ_CP119809.1"/>
</dbReference>
<organism evidence="2 3">
    <name type="scientific">Halorussus caseinilyticus</name>
    <dbReference type="NCBI Taxonomy" id="3034025"/>
    <lineage>
        <taxon>Archaea</taxon>
        <taxon>Methanobacteriati</taxon>
        <taxon>Methanobacteriota</taxon>
        <taxon>Stenosarchaea group</taxon>
        <taxon>Halobacteria</taxon>
        <taxon>Halobacteriales</taxon>
        <taxon>Haladaptataceae</taxon>
        <taxon>Halorussus</taxon>
    </lineage>
</organism>
<evidence type="ECO:0000256" key="1">
    <source>
        <dbReference type="SAM" id="MobiDB-lite"/>
    </source>
</evidence>
<gene>
    <name evidence="2" type="ORF">ACFQJ6_14020</name>
</gene>
<accession>A0ABD5WPR9</accession>
<dbReference type="EMBL" id="JBHSZH010000005">
    <property type="protein sequence ID" value="MFC7081053.1"/>
    <property type="molecule type" value="Genomic_DNA"/>
</dbReference>
<name>A0ABD5WPR9_9EURY</name>
<evidence type="ECO:0000313" key="2">
    <source>
        <dbReference type="EMBL" id="MFC7081053.1"/>
    </source>
</evidence>
<comment type="caution">
    <text evidence="2">The sequence shown here is derived from an EMBL/GenBank/DDBJ whole genome shotgun (WGS) entry which is preliminary data.</text>
</comment>
<dbReference type="AlphaFoldDB" id="A0ABD5WPR9"/>
<proteinExistence type="predicted"/>
<protein>
    <submittedName>
        <fullName evidence="2">Uncharacterized protein</fullName>
    </submittedName>
</protein>
<dbReference type="Proteomes" id="UP001596407">
    <property type="component" value="Unassembled WGS sequence"/>
</dbReference>
<dbReference type="GeneID" id="79302220"/>